<keyword evidence="2" id="KW-0808">Transferase</keyword>
<evidence type="ECO:0000256" key="1">
    <source>
        <dbReference type="PIRSR" id="PIRSR000440-1"/>
    </source>
</evidence>
<evidence type="ECO:0000313" key="2">
    <source>
        <dbReference type="EMBL" id="SMC55761.1"/>
    </source>
</evidence>
<dbReference type="SUPFAM" id="SSF52777">
    <property type="entry name" value="CoA-dependent acyltransferases"/>
    <property type="match status" value="1"/>
</dbReference>
<dbReference type="Pfam" id="PF00302">
    <property type="entry name" value="CAT"/>
    <property type="match status" value="1"/>
</dbReference>
<dbReference type="Proteomes" id="UP000192360">
    <property type="component" value="Unassembled WGS sequence"/>
</dbReference>
<dbReference type="Gene3D" id="3.30.559.10">
    <property type="entry name" value="Chloramphenicol acetyltransferase-like domain"/>
    <property type="match status" value="1"/>
</dbReference>
<dbReference type="PIRSF" id="PIRSF000440">
    <property type="entry name" value="CAT"/>
    <property type="match status" value="1"/>
</dbReference>
<dbReference type="AlphaFoldDB" id="A0A1W2A5R3"/>
<dbReference type="InterPro" id="IPR001707">
    <property type="entry name" value="Cmp_AcTrfase"/>
</dbReference>
<accession>A0A1W2A5R3</accession>
<dbReference type="PANTHER" id="PTHR38474:SF1">
    <property type="entry name" value="SLR0299 PROTEIN"/>
    <property type="match status" value="1"/>
</dbReference>
<dbReference type="EMBL" id="FWXO01000002">
    <property type="protein sequence ID" value="SMC55761.1"/>
    <property type="molecule type" value="Genomic_DNA"/>
</dbReference>
<feature type="active site" description="Proton acceptor" evidence="1">
    <location>
        <position position="184"/>
    </location>
</feature>
<evidence type="ECO:0000313" key="3">
    <source>
        <dbReference type="Proteomes" id="UP000192360"/>
    </source>
</evidence>
<reference evidence="2 3" key="1">
    <citation type="submission" date="2017-04" db="EMBL/GenBank/DDBJ databases">
        <authorList>
            <person name="Afonso C.L."/>
            <person name="Miller P.J."/>
            <person name="Scott M.A."/>
            <person name="Spackman E."/>
            <person name="Goraichik I."/>
            <person name="Dimitrov K.M."/>
            <person name="Suarez D.L."/>
            <person name="Swayne D.E."/>
        </authorList>
    </citation>
    <scope>NUCLEOTIDE SEQUENCE [LARGE SCALE GENOMIC DNA]</scope>
    <source>
        <strain evidence="2 3">DSM 21164</strain>
    </source>
</reference>
<dbReference type="PANTHER" id="PTHR38474">
    <property type="entry name" value="SLR0299 PROTEIN"/>
    <property type="match status" value="1"/>
</dbReference>
<name>A0A1W2A5R3_9FLAO</name>
<dbReference type="GO" id="GO:0008811">
    <property type="term" value="F:chloramphenicol O-acetyltransferase activity"/>
    <property type="evidence" value="ECO:0007669"/>
    <property type="project" value="InterPro"/>
</dbReference>
<keyword evidence="3" id="KW-1185">Reference proteome</keyword>
<dbReference type="SMART" id="SM01059">
    <property type="entry name" value="CAT"/>
    <property type="match status" value="1"/>
</dbReference>
<organism evidence="2 3">
    <name type="scientific">Cellulophaga tyrosinoxydans</name>
    <dbReference type="NCBI Taxonomy" id="504486"/>
    <lineage>
        <taxon>Bacteria</taxon>
        <taxon>Pseudomonadati</taxon>
        <taxon>Bacteroidota</taxon>
        <taxon>Flavobacteriia</taxon>
        <taxon>Flavobacteriales</taxon>
        <taxon>Flavobacteriaceae</taxon>
        <taxon>Cellulophaga</taxon>
    </lineage>
</organism>
<protein>
    <submittedName>
        <fullName evidence="2">Chloramphenicol O-acetyltransferase type A</fullName>
    </submittedName>
</protein>
<dbReference type="RefSeq" id="WP_084061172.1">
    <property type="nucleotide sequence ID" value="NZ_FWXO01000002.1"/>
</dbReference>
<dbReference type="OrthoDB" id="9801766at2"/>
<dbReference type="STRING" id="504486.SAMN05660703_1836"/>
<sequence>MKVLNLDTWDRKEHFEFFNTFSDPYFSVTSKLDVTQAKSYASEKKISFFAVYLHACMQAINSVENFRYRIVDEKVVCYDIIHASPTILRPNKTFGFSFIHYNPNLQDFVVNIAKEKERIFNSSSLFPPVNSLDCIYCSAMPWIAITGHKEPVKGEKESVPKLAFGKAVAVNGVYEMSVAVSVNHALVDGYHLGCFFEKFQEYLNSYKL</sequence>
<proteinExistence type="predicted"/>
<dbReference type="InterPro" id="IPR023213">
    <property type="entry name" value="CAT-like_dom_sf"/>
</dbReference>
<gene>
    <name evidence="2" type="ORF">SAMN05660703_1836</name>
</gene>